<name>A0A5C6Q2V3_9GAMM</name>
<evidence type="ECO:0000256" key="9">
    <source>
        <dbReference type="RuleBase" id="RU362011"/>
    </source>
</evidence>
<keyword evidence="3 9" id="KW-0813">Transport</keyword>
<feature type="transmembrane region" description="Helical" evidence="9">
    <location>
        <begin position="288"/>
        <end position="308"/>
    </location>
</feature>
<organism evidence="12 14">
    <name type="scientific">Colwellia hornerae</name>
    <dbReference type="NCBI Taxonomy" id="89402"/>
    <lineage>
        <taxon>Bacteria</taxon>
        <taxon>Pseudomonadati</taxon>
        <taxon>Pseudomonadota</taxon>
        <taxon>Gammaproteobacteria</taxon>
        <taxon>Alteromonadales</taxon>
        <taxon>Colwelliaceae</taxon>
        <taxon>Colwellia</taxon>
    </lineage>
</organism>
<dbReference type="Gene3D" id="3.10.580.10">
    <property type="entry name" value="CBS-domain"/>
    <property type="match status" value="1"/>
</dbReference>
<dbReference type="RefSeq" id="WP_146799692.1">
    <property type="nucleotide sequence ID" value="NZ_VOLP01000014.1"/>
</dbReference>
<dbReference type="EMBL" id="VOLQ01000051">
    <property type="protein sequence ID" value="TWX63161.1"/>
    <property type="molecule type" value="Genomic_DNA"/>
</dbReference>
<gene>
    <name evidence="12" type="primary">mgtE</name>
    <name evidence="11" type="ORF">ESZ26_11670</name>
    <name evidence="12" type="ORF">ESZ27_17720</name>
</gene>
<dbReference type="InterPro" id="IPR036739">
    <property type="entry name" value="SLC41_membr_dom_sf"/>
</dbReference>
<comment type="caution">
    <text evidence="12">The sequence shown here is derived from an EMBL/GenBank/DDBJ whole genome shotgun (WGS) entry which is preliminary data.</text>
</comment>
<evidence type="ECO:0000256" key="7">
    <source>
        <dbReference type="ARBA" id="ARBA00023136"/>
    </source>
</evidence>
<keyword evidence="4 9" id="KW-0812">Transmembrane</keyword>
<reference evidence="12 14" key="1">
    <citation type="submission" date="2019-07" db="EMBL/GenBank/DDBJ databases">
        <title>Genomes of sea-ice associated Colwellia species.</title>
        <authorList>
            <person name="Bowman J.P."/>
        </authorList>
    </citation>
    <scope>NUCLEOTIDE SEQUENCE [LARGE SCALE GENOMIC DNA]</scope>
    <source>
        <strain evidence="11 13">ACAM 607</strain>
        <strain evidence="12 14">IC036</strain>
    </source>
</reference>
<comment type="subunit">
    <text evidence="9">Homodimer.</text>
</comment>
<dbReference type="Proteomes" id="UP000321525">
    <property type="component" value="Unassembled WGS sequence"/>
</dbReference>
<dbReference type="PROSITE" id="PS51371">
    <property type="entry name" value="CBS"/>
    <property type="match status" value="1"/>
</dbReference>
<dbReference type="SUPFAM" id="SSF161093">
    <property type="entry name" value="MgtE membrane domain-like"/>
    <property type="match status" value="1"/>
</dbReference>
<dbReference type="GO" id="GO:0046872">
    <property type="term" value="F:metal ion binding"/>
    <property type="evidence" value="ECO:0007669"/>
    <property type="project" value="UniProtKB-KW"/>
</dbReference>
<keyword evidence="9" id="KW-0479">Metal-binding</keyword>
<comment type="similarity">
    <text evidence="2 9">Belongs to the SLC41A transporter family.</text>
</comment>
<dbReference type="PANTHER" id="PTHR43773">
    <property type="entry name" value="MAGNESIUM TRANSPORTER MGTE"/>
    <property type="match status" value="1"/>
</dbReference>
<feature type="transmembrane region" description="Helical" evidence="9">
    <location>
        <begin position="427"/>
        <end position="450"/>
    </location>
</feature>
<dbReference type="Pfam" id="PF03448">
    <property type="entry name" value="MgtE_N"/>
    <property type="match status" value="1"/>
</dbReference>
<evidence type="ECO:0000259" key="10">
    <source>
        <dbReference type="PROSITE" id="PS51371"/>
    </source>
</evidence>
<dbReference type="Pfam" id="PF01769">
    <property type="entry name" value="MgtE"/>
    <property type="match status" value="1"/>
</dbReference>
<proteinExistence type="inferred from homology"/>
<dbReference type="CDD" id="cd04606">
    <property type="entry name" value="CBS_pair_Mg_transporter"/>
    <property type="match status" value="1"/>
</dbReference>
<evidence type="ECO:0000313" key="12">
    <source>
        <dbReference type="EMBL" id="TWX63161.1"/>
    </source>
</evidence>
<evidence type="ECO:0000256" key="1">
    <source>
        <dbReference type="ARBA" id="ARBA00004141"/>
    </source>
</evidence>
<dbReference type="NCBIfam" id="TIGR00400">
    <property type="entry name" value="mgtE"/>
    <property type="match status" value="1"/>
</dbReference>
<feature type="transmembrane region" description="Helical" evidence="9">
    <location>
        <begin position="315"/>
        <end position="333"/>
    </location>
</feature>
<keyword evidence="13" id="KW-1185">Reference proteome</keyword>
<dbReference type="SMART" id="SM00924">
    <property type="entry name" value="MgtE_N"/>
    <property type="match status" value="1"/>
</dbReference>
<dbReference type="SMART" id="SM00116">
    <property type="entry name" value="CBS"/>
    <property type="match status" value="2"/>
</dbReference>
<dbReference type="InterPro" id="IPR006669">
    <property type="entry name" value="MgtE_transporter"/>
</dbReference>
<keyword evidence="7 9" id="KW-0472">Membrane</keyword>
<evidence type="ECO:0000256" key="4">
    <source>
        <dbReference type="ARBA" id="ARBA00022692"/>
    </source>
</evidence>
<comment type="subcellular location">
    <subcellularLocation>
        <location evidence="9">Cell membrane</location>
        <topology evidence="9">Multi-pass membrane protein</topology>
    </subcellularLocation>
    <subcellularLocation>
        <location evidence="1">Membrane</location>
        <topology evidence="1">Multi-pass membrane protein</topology>
    </subcellularLocation>
</comment>
<evidence type="ECO:0000256" key="8">
    <source>
        <dbReference type="PROSITE-ProRule" id="PRU00703"/>
    </source>
</evidence>
<dbReference type="Gene3D" id="1.10.357.20">
    <property type="entry name" value="SLC41 divalent cation transporters, integral membrane domain"/>
    <property type="match status" value="1"/>
</dbReference>
<dbReference type="SUPFAM" id="SSF54631">
    <property type="entry name" value="CBS-domain pair"/>
    <property type="match status" value="1"/>
</dbReference>
<dbReference type="EMBL" id="VOLR01000015">
    <property type="protein sequence ID" value="TWX58345.1"/>
    <property type="molecule type" value="Genomic_DNA"/>
</dbReference>
<keyword evidence="6 9" id="KW-1133">Transmembrane helix</keyword>
<dbReference type="InterPro" id="IPR038076">
    <property type="entry name" value="MgtE_N_sf"/>
</dbReference>
<dbReference type="AlphaFoldDB" id="A0A5C6Q2V3"/>
<comment type="function">
    <text evidence="9">Acts as a magnesium transporter.</text>
</comment>
<dbReference type="Proteomes" id="UP000321917">
    <property type="component" value="Unassembled WGS sequence"/>
</dbReference>
<dbReference type="InterPro" id="IPR006667">
    <property type="entry name" value="SLC41_membr_dom"/>
</dbReference>
<dbReference type="GO" id="GO:0005886">
    <property type="term" value="C:plasma membrane"/>
    <property type="evidence" value="ECO:0007669"/>
    <property type="project" value="UniProtKB-SubCell"/>
</dbReference>
<dbReference type="SUPFAM" id="SSF158791">
    <property type="entry name" value="MgtE N-terminal domain-like"/>
    <property type="match status" value="1"/>
</dbReference>
<feature type="transmembrane region" description="Helical" evidence="9">
    <location>
        <begin position="366"/>
        <end position="384"/>
    </location>
</feature>
<dbReference type="PANTHER" id="PTHR43773:SF1">
    <property type="entry name" value="MAGNESIUM TRANSPORTER MGTE"/>
    <property type="match status" value="1"/>
</dbReference>
<evidence type="ECO:0000256" key="5">
    <source>
        <dbReference type="ARBA" id="ARBA00022842"/>
    </source>
</evidence>
<evidence type="ECO:0000313" key="13">
    <source>
        <dbReference type="Proteomes" id="UP000321525"/>
    </source>
</evidence>
<dbReference type="Pfam" id="PF00571">
    <property type="entry name" value="CBS"/>
    <property type="match status" value="1"/>
</dbReference>
<sequence length="451" mass="49452">MSNTFTKLVSQLTHSLEQENDHELLISIEKYHPAKLGRLLESLPNKYRDDFWSLIPVNCKGEVLLSVHRELRQFLIKKTSEADLLKCLSTLQMDELADIDADLPLPVVSAMVEAMDSQRKERYRTVASFPDNTAGGMMDVDATAVRKDVSLKAVYRYLCKLRKKEGMLPEQLDQLVVVDRNNKVQGTLYLSDLVSMDNSLSVGDVMKNDVPLIDSLQSASQVAQIFEDHDLISAPVVDENNFLLGRITVDDVIDVLKHNSEQRLLASAGLNEELDMFAPVSHISLNRAIWLGTNLITAFVAAWVIGFFEASIEQLVALAVLMPVVASMGGVTGSQTLTVVTRGIARDLVSSANIVSLTLHELKVSFINGILWAAVVFLITILWYDDWQLGGVFALALFVVSLTGTLSGALIPIVLKKLGVDPAIAGGVILTTITDAVGFLIFLGTATYILI</sequence>
<dbReference type="InterPro" id="IPR046342">
    <property type="entry name" value="CBS_dom_sf"/>
</dbReference>
<dbReference type="InterPro" id="IPR000644">
    <property type="entry name" value="CBS_dom"/>
</dbReference>
<feature type="domain" description="CBS" evidence="10">
    <location>
        <begin position="206"/>
        <end position="262"/>
    </location>
</feature>
<keyword evidence="9" id="KW-1003">Cell membrane</keyword>
<evidence type="ECO:0000313" key="14">
    <source>
        <dbReference type="Proteomes" id="UP000321917"/>
    </source>
</evidence>
<keyword evidence="5 9" id="KW-0460">Magnesium</keyword>
<keyword evidence="8" id="KW-0129">CBS domain</keyword>
<evidence type="ECO:0000313" key="11">
    <source>
        <dbReference type="EMBL" id="TWX58345.1"/>
    </source>
</evidence>
<dbReference type="OrthoDB" id="9790355at2"/>
<dbReference type="GO" id="GO:0015095">
    <property type="term" value="F:magnesium ion transmembrane transporter activity"/>
    <property type="evidence" value="ECO:0007669"/>
    <property type="project" value="UniProtKB-UniRule"/>
</dbReference>
<accession>A0A5C6Q2V3</accession>
<feature type="transmembrane region" description="Helical" evidence="9">
    <location>
        <begin position="391"/>
        <end position="415"/>
    </location>
</feature>
<dbReference type="Gene3D" id="1.25.60.10">
    <property type="entry name" value="MgtE N-terminal domain-like"/>
    <property type="match status" value="1"/>
</dbReference>
<evidence type="ECO:0000256" key="6">
    <source>
        <dbReference type="ARBA" id="ARBA00022989"/>
    </source>
</evidence>
<dbReference type="InterPro" id="IPR006668">
    <property type="entry name" value="Mg_transptr_MgtE_intracell_dom"/>
</dbReference>
<protein>
    <recommendedName>
        <fullName evidence="9">Magnesium transporter MgtE</fullName>
    </recommendedName>
</protein>
<evidence type="ECO:0000256" key="2">
    <source>
        <dbReference type="ARBA" id="ARBA00009749"/>
    </source>
</evidence>
<evidence type="ECO:0000256" key="3">
    <source>
        <dbReference type="ARBA" id="ARBA00022448"/>
    </source>
</evidence>